<evidence type="ECO:0000256" key="1">
    <source>
        <dbReference type="ARBA" id="ARBA00004651"/>
    </source>
</evidence>
<dbReference type="RefSeq" id="WP_377265680.1">
    <property type="nucleotide sequence ID" value="NZ_JBHMAA010000040.1"/>
</dbReference>
<feature type="transmembrane region" description="Helical" evidence="6">
    <location>
        <begin position="360"/>
        <end position="381"/>
    </location>
</feature>
<dbReference type="InterPro" id="IPR011701">
    <property type="entry name" value="MFS"/>
</dbReference>
<evidence type="ECO:0000256" key="3">
    <source>
        <dbReference type="ARBA" id="ARBA00022692"/>
    </source>
</evidence>
<dbReference type="Proteomes" id="UP001589692">
    <property type="component" value="Unassembled WGS sequence"/>
</dbReference>
<evidence type="ECO:0000256" key="4">
    <source>
        <dbReference type="ARBA" id="ARBA00022989"/>
    </source>
</evidence>
<dbReference type="Pfam" id="PF07690">
    <property type="entry name" value="MFS_1"/>
    <property type="match status" value="1"/>
</dbReference>
<dbReference type="InterPro" id="IPR020846">
    <property type="entry name" value="MFS_dom"/>
</dbReference>
<evidence type="ECO:0000256" key="6">
    <source>
        <dbReference type="SAM" id="Phobius"/>
    </source>
</evidence>
<feature type="transmembrane region" description="Helical" evidence="6">
    <location>
        <begin position="137"/>
        <end position="156"/>
    </location>
</feature>
<feature type="transmembrane region" description="Helical" evidence="6">
    <location>
        <begin position="168"/>
        <end position="193"/>
    </location>
</feature>
<organism evidence="8 9">
    <name type="scientific">Rhizobium puerariae</name>
    <dbReference type="NCBI Taxonomy" id="1585791"/>
    <lineage>
        <taxon>Bacteria</taxon>
        <taxon>Pseudomonadati</taxon>
        <taxon>Pseudomonadota</taxon>
        <taxon>Alphaproteobacteria</taxon>
        <taxon>Hyphomicrobiales</taxon>
        <taxon>Rhizobiaceae</taxon>
        <taxon>Rhizobium/Agrobacterium group</taxon>
        <taxon>Rhizobium</taxon>
    </lineage>
</organism>
<dbReference type="EMBL" id="JBHMAA010000040">
    <property type="protein sequence ID" value="MFB9952879.1"/>
    <property type="molecule type" value="Genomic_DNA"/>
</dbReference>
<keyword evidence="4 6" id="KW-1133">Transmembrane helix</keyword>
<feature type="transmembrane region" description="Helical" evidence="6">
    <location>
        <begin position="51"/>
        <end position="72"/>
    </location>
</feature>
<evidence type="ECO:0000259" key="7">
    <source>
        <dbReference type="PROSITE" id="PS50850"/>
    </source>
</evidence>
<proteinExistence type="predicted"/>
<sequence length="390" mass="39947">MNGTTSPARSWLAVLSLALGSFASVTAEFLPVGVLPEVAESFGITAGSAGLMMTLPGVLAALAAPGVMLLAGSTDRRRILLLLSVILLAACLLSAWAPTYGIMLLSRAMVGISLGAFWALALAVAVRLVDAEKAHKAAAAVFAGVTAAMILGVPLGTLVAEHFSWRGAFLAAAAIAAAAVLMQAWALFPIPAAGSMRIASLVAFMQRAASRKSMLMITLVFAAHFGTYTYVAPLMQQAGIGPSNITLLLLGYGVAGFFANFVASHFIGRSLRGSLLAAKVLLLASLAALPWLAGLPLAEIALILVWGIAWGALPLCLNTWNRSVSGSDTEASSAMFTFTCQVAIALGSASGGFIVDHMGLSATFTAGAVVVLPSAALLVGYEPRQKGEAC</sequence>
<dbReference type="CDD" id="cd17324">
    <property type="entry name" value="MFS_NepI_like"/>
    <property type="match status" value="1"/>
</dbReference>
<keyword evidence="9" id="KW-1185">Reference proteome</keyword>
<dbReference type="PANTHER" id="PTHR43124:SF3">
    <property type="entry name" value="CHLORAMPHENICOL EFFLUX PUMP RV0191"/>
    <property type="match status" value="1"/>
</dbReference>
<evidence type="ECO:0000313" key="9">
    <source>
        <dbReference type="Proteomes" id="UP001589692"/>
    </source>
</evidence>
<feature type="domain" description="Major facilitator superfamily (MFS) profile" evidence="7">
    <location>
        <begin position="13"/>
        <end position="386"/>
    </location>
</feature>
<reference evidence="8 9" key="1">
    <citation type="submission" date="2024-09" db="EMBL/GenBank/DDBJ databases">
        <authorList>
            <person name="Sun Q."/>
            <person name="Mori K."/>
        </authorList>
    </citation>
    <scope>NUCLEOTIDE SEQUENCE [LARGE SCALE GENOMIC DNA]</scope>
    <source>
        <strain evidence="8 9">TBRC 4938</strain>
    </source>
</reference>
<feature type="transmembrane region" description="Helical" evidence="6">
    <location>
        <begin position="332"/>
        <end position="354"/>
    </location>
</feature>
<feature type="transmembrane region" description="Helical" evidence="6">
    <location>
        <begin position="104"/>
        <end position="125"/>
    </location>
</feature>
<dbReference type="InterPro" id="IPR050189">
    <property type="entry name" value="MFS_Efflux_Transporters"/>
</dbReference>
<evidence type="ECO:0000256" key="2">
    <source>
        <dbReference type="ARBA" id="ARBA00022475"/>
    </source>
</evidence>
<dbReference type="Gene3D" id="1.20.1250.20">
    <property type="entry name" value="MFS general substrate transporter like domains"/>
    <property type="match status" value="1"/>
</dbReference>
<feature type="transmembrane region" description="Helical" evidence="6">
    <location>
        <begin position="300"/>
        <end position="320"/>
    </location>
</feature>
<feature type="transmembrane region" description="Helical" evidence="6">
    <location>
        <begin position="214"/>
        <end position="233"/>
    </location>
</feature>
<name>A0ABV6AQJ0_9HYPH</name>
<dbReference type="InterPro" id="IPR036259">
    <property type="entry name" value="MFS_trans_sf"/>
</dbReference>
<protein>
    <submittedName>
        <fullName evidence="8">MFS transporter</fullName>
    </submittedName>
</protein>
<keyword evidence="2" id="KW-1003">Cell membrane</keyword>
<feature type="transmembrane region" description="Helical" evidence="6">
    <location>
        <begin position="79"/>
        <end position="98"/>
    </location>
</feature>
<evidence type="ECO:0000256" key="5">
    <source>
        <dbReference type="ARBA" id="ARBA00023136"/>
    </source>
</evidence>
<accession>A0ABV6AQJ0</accession>
<feature type="transmembrane region" description="Helical" evidence="6">
    <location>
        <begin position="275"/>
        <end position="294"/>
    </location>
</feature>
<dbReference type="PANTHER" id="PTHR43124">
    <property type="entry name" value="PURINE EFFLUX PUMP PBUE"/>
    <property type="match status" value="1"/>
</dbReference>
<comment type="caution">
    <text evidence="8">The sequence shown here is derived from an EMBL/GenBank/DDBJ whole genome shotgun (WGS) entry which is preliminary data.</text>
</comment>
<keyword evidence="3 6" id="KW-0812">Transmembrane</keyword>
<dbReference type="SUPFAM" id="SSF103473">
    <property type="entry name" value="MFS general substrate transporter"/>
    <property type="match status" value="1"/>
</dbReference>
<dbReference type="PROSITE" id="PS50850">
    <property type="entry name" value="MFS"/>
    <property type="match status" value="1"/>
</dbReference>
<keyword evidence="5 6" id="KW-0472">Membrane</keyword>
<comment type="subcellular location">
    <subcellularLocation>
        <location evidence="1">Cell membrane</location>
        <topology evidence="1">Multi-pass membrane protein</topology>
    </subcellularLocation>
</comment>
<gene>
    <name evidence="8" type="ORF">ACFFP0_28885</name>
</gene>
<evidence type="ECO:0000313" key="8">
    <source>
        <dbReference type="EMBL" id="MFB9952879.1"/>
    </source>
</evidence>
<feature type="transmembrane region" description="Helical" evidence="6">
    <location>
        <begin position="245"/>
        <end position="263"/>
    </location>
</feature>